<proteinExistence type="predicted"/>
<accession>A0ABT5BA58</accession>
<feature type="region of interest" description="Disordered" evidence="1">
    <location>
        <begin position="34"/>
        <end position="89"/>
    </location>
</feature>
<dbReference type="Proteomes" id="UP001217838">
    <property type="component" value="Unassembled WGS sequence"/>
</dbReference>
<evidence type="ECO:0000313" key="2">
    <source>
        <dbReference type="EMBL" id="MDC0671026.1"/>
    </source>
</evidence>
<name>A0ABT5BA58_9BACT</name>
<feature type="compositionally biased region" description="Low complexity" evidence="1">
    <location>
        <begin position="34"/>
        <end position="73"/>
    </location>
</feature>
<comment type="caution">
    <text evidence="2">The sequence shown here is derived from an EMBL/GenBank/DDBJ whole genome shotgun (WGS) entry which is preliminary data.</text>
</comment>
<keyword evidence="3" id="KW-1185">Reference proteome</keyword>
<evidence type="ECO:0000313" key="3">
    <source>
        <dbReference type="Proteomes" id="UP001217838"/>
    </source>
</evidence>
<gene>
    <name evidence="2" type="ORF">POL58_24935</name>
</gene>
<dbReference type="EMBL" id="JAQNDN010000013">
    <property type="protein sequence ID" value="MDC0671026.1"/>
    <property type="molecule type" value="Genomic_DNA"/>
</dbReference>
<sequence length="255" mass="26526">MFGLRFSARVHAALASGALTLAGCFTDNGLAGPASTAEPTTATSTSTTTTSGAEPTSEPDTTGPATSTMTTTGEGPGVTDSDGAGPPLLQSVELDGDRLILTFTEPLAPIADVSPTQFRLSAAIVSDKQVTYYYDPSAWNFECYGSDTGMQYCYDGPLTFEDLDDGVDPEVLQLEFATDILENTCVELAARAVMLGGEGALYLHFSDAQGSKIYDKDGEALAPFGADWIGAGDSMTVDGELPALVPRLPIPCVPD</sequence>
<protein>
    <recommendedName>
        <fullName evidence="4">Lipoprotein</fullName>
    </recommendedName>
</protein>
<dbReference type="RefSeq" id="WP_272001061.1">
    <property type="nucleotide sequence ID" value="NZ_JAQNDN010000013.1"/>
</dbReference>
<reference evidence="2 3" key="1">
    <citation type="submission" date="2022-11" db="EMBL/GenBank/DDBJ databases">
        <title>Minimal conservation of predation-associated metabolite biosynthetic gene clusters underscores biosynthetic potential of Myxococcota including descriptions for ten novel species: Archangium lansinium sp. nov., Myxococcus landrumus sp. nov., Nannocystis bai.</title>
        <authorList>
            <person name="Ahearne A."/>
            <person name="Stevens C."/>
            <person name="Dowd S."/>
        </authorList>
    </citation>
    <scope>NUCLEOTIDE SEQUENCE [LARGE SCALE GENOMIC DNA]</scope>
    <source>
        <strain evidence="2 3">NCELM</strain>
    </source>
</reference>
<evidence type="ECO:0008006" key="4">
    <source>
        <dbReference type="Google" id="ProtNLM"/>
    </source>
</evidence>
<evidence type="ECO:0000256" key="1">
    <source>
        <dbReference type="SAM" id="MobiDB-lite"/>
    </source>
</evidence>
<dbReference type="PROSITE" id="PS51257">
    <property type="entry name" value="PROKAR_LIPOPROTEIN"/>
    <property type="match status" value="1"/>
</dbReference>
<organism evidence="2 3">
    <name type="scientific">Nannocystis radixulma</name>
    <dbReference type="NCBI Taxonomy" id="2995305"/>
    <lineage>
        <taxon>Bacteria</taxon>
        <taxon>Pseudomonadati</taxon>
        <taxon>Myxococcota</taxon>
        <taxon>Polyangia</taxon>
        <taxon>Nannocystales</taxon>
        <taxon>Nannocystaceae</taxon>
        <taxon>Nannocystis</taxon>
    </lineage>
</organism>